<dbReference type="Proteomes" id="UP000319449">
    <property type="component" value="Unassembled WGS sequence"/>
</dbReference>
<organism evidence="2 3">
    <name type="scientific">Geobacter argillaceus</name>
    <dbReference type="NCBI Taxonomy" id="345631"/>
    <lineage>
        <taxon>Bacteria</taxon>
        <taxon>Pseudomonadati</taxon>
        <taxon>Thermodesulfobacteriota</taxon>
        <taxon>Desulfuromonadia</taxon>
        <taxon>Geobacterales</taxon>
        <taxon>Geobacteraceae</taxon>
        <taxon>Geobacter</taxon>
    </lineage>
</organism>
<dbReference type="Pfam" id="PF03259">
    <property type="entry name" value="Robl_LC7"/>
    <property type="match status" value="1"/>
</dbReference>
<dbReference type="OrthoDB" id="5513490at2"/>
<keyword evidence="3" id="KW-1185">Reference proteome</keyword>
<evidence type="ECO:0000313" key="2">
    <source>
        <dbReference type="EMBL" id="TWJ32772.1"/>
    </source>
</evidence>
<dbReference type="EMBL" id="VLLN01000003">
    <property type="protein sequence ID" value="TWJ32772.1"/>
    <property type="molecule type" value="Genomic_DNA"/>
</dbReference>
<dbReference type="SMART" id="SM00960">
    <property type="entry name" value="Robl_LC7"/>
    <property type="match status" value="1"/>
</dbReference>
<dbReference type="SUPFAM" id="SSF103196">
    <property type="entry name" value="Roadblock/LC7 domain"/>
    <property type="match status" value="1"/>
</dbReference>
<dbReference type="Gene3D" id="3.30.450.30">
    <property type="entry name" value="Dynein light chain 2a, cytoplasmic"/>
    <property type="match status" value="1"/>
</dbReference>
<dbReference type="AlphaFoldDB" id="A0A562WRE3"/>
<gene>
    <name evidence="2" type="ORF">JN12_00749</name>
</gene>
<reference evidence="2 3" key="1">
    <citation type="submission" date="2019-07" db="EMBL/GenBank/DDBJ databases">
        <title>Genomic Encyclopedia of Archaeal and Bacterial Type Strains, Phase II (KMG-II): from individual species to whole genera.</title>
        <authorList>
            <person name="Goeker M."/>
        </authorList>
    </citation>
    <scope>NUCLEOTIDE SEQUENCE [LARGE SCALE GENOMIC DNA]</scope>
    <source>
        <strain evidence="2 3">ATCC BAA-1139</strain>
    </source>
</reference>
<dbReference type="InterPro" id="IPR004942">
    <property type="entry name" value="Roadblock/LAMTOR2_dom"/>
</dbReference>
<accession>A0A562WRE3</accession>
<evidence type="ECO:0000313" key="3">
    <source>
        <dbReference type="Proteomes" id="UP000319449"/>
    </source>
</evidence>
<protein>
    <submittedName>
        <fullName evidence="2">Putative regulator of Ras-like GTPase activity (Roadblock/LC7/MglB family)</fullName>
    </submittedName>
</protein>
<name>A0A562WRE3_9BACT</name>
<proteinExistence type="predicted"/>
<feature type="domain" description="Roadblock/LAMTOR2" evidence="1">
    <location>
        <begin position="4"/>
        <end position="95"/>
    </location>
</feature>
<sequence>MSFKATLKELVESTTGAIGASIMGYDGIPIDDYLSDSADFDVQLLVVEYANLMKEVRQTIEVLKTGAMEELSVTTVKVKVLVRTVNDEFFLLLLLAPDGNSGKGRYLLRQEAPRISELLT</sequence>
<comment type="caution">
    <text evidence="2">The sequence shown here is derived from an EMBL/GenBank/DDBJ whole genome shotgun (WGS) entry which is preliminary data.</text>
</comment>
<dbReference type="RefSeq" id="WP_145018359.1">
    <property type="nucleotide sequence ID" value="NZ_VLLN01000003.1"/>
</dbReference>
<evidence type="ECO:0000259" key="1">
    <source>
        <dbReference type="SMART" id="SM00960"/>
    </source>
</evidence>